<dbReference type="EMBL" id="UGQL01000001">
    <property type="protein sequence ID" value="STZ27056.1"/>
    <property type="molecule type" value="Genomic_DNA"/>
</dbReference>
<evidence type="ECO:0000313" key="1">
    <source>
        <dbReference type="EMBL" id="QQU01335.1"/>
    </source>
</evidence>
<dbReference type="AlphaFoldDB" id="A0A378RW84"/>
<dbReference type="Proteomes" id="UP000596202">
    <property type="component" value="Chromosome"/>
</dbReference>
<reference evidence="1 4" key="2">
    <citation type="submission" date="2021-01" db="EMBL/GenBank/DDBJ databases">
        <title>FDA dAtabase for Regulatory Grade micrObial Sequences (FDA-ARGOS): Supporting development and validation of Infectious Disease Dx tests.</title>
        <authorList>
            <person name="Sproer C."/>
            <person name="Gronow S."/>
            <person name="Severitt S."/>
            <person name="Schroder I."/>
            <person name="Tallon L."/>
            <person name="Sadzewicz L."/>
            <person name="Zhao X."/>
            <person name="Boylan J."/>
            <person name="Ott S."/>
            <person name="Bowen H."/>
            <person name="Vavikolanu K."/>
            <person name="Mehta A."/>
            <person name="Aluvathingal J."/>
            <person name="Nadendla S."/>
            <person name="Lowell S."/>
            <person name="Myers T."/>
            <person name="Yan Y."/>
            <person name="Sichtig H."/>
        </authorList>
    </citation>
    <scope>NUCLEOTIDE SEQUENCE [LARGE SCALE GENOMIC DNA]</scope>
    <source>
        <strain evidence="1 4">FDAARGOS_1131</strain>
    </source>
</reference>
<protein>
    <submittedName>
        <fullName evidence="2">Uncharacterized protein</fullName>
    </submittedName>
</protein>
<name>A0A378RW84_MYROD</name>
<organism evidence="2 3">
    <name type="scientific">Myroides odoratus</name>
    <name type="common">Flavobacterium odoratum</name>
    <dbReference type="NCBI Taxonomy" id="256"/>
    <lineage>
        <taxon>Bacteria</taxon>
        <taxon>Pseudomonadati</taxon>
        <taxon>Bacteroidota</taxon>
        <taxon>Flavobacteriia</taxon>
        <taxon>Flavobacteriales</taxon>
        <taxon>Flavobacteriaceae</taxon>
        <taxon>Myroides</taxon>
    </lineage>
</organism>
<reference evidence="2 3" key="1">
    <citation type="submission" date="2018-06" db="EMBL/GenBank/DDBJ databases">
        <authorList>
            <consortium name="Pathogen Informatics"/>
            <person name="Doyle S."/>
        </authorList>
    </citation>
    <scope>NUCLEOTIDE SEQUENCE [LARGE SCALE GENOMIC DNA]</scope>
    <source>
        <strain evidence="2 3">NCTC11179</strain>
    </source>
</reference>
<gene>
    <name evidence="1" type="ORF">I6I88_06210</name>
    <name evidence="2" type="ORF">NCTC11179_00586</name>
</gene>
<evidence type="ECO:0000313" key="4">
    <source>
        <dbReference type="Proteomes" id="UP000596202"/>
    </source>
</evidence>
<dbReference type="OrthoDB" id="1449621at2"/>
<sequence>MKYAAIVVLFFFVNFIATPTIAVLAGIELDIPMLTISEENKKPITNAEEEEKGHFHGLHPFQEDFLLQDRDESGLHYAQLKLVYESLEFDVLSPPPEFFIA</sequence>
<accession>A0A378RW84</accession>
<proteinExistence type="predicted"/>
<dbReference type="EMBL" id="CP068108">
    <property type="protein sequence ID" value="QQU01335.1"/>
    <property type="molecule type" value="Genomic_DNA"/>
</dbReference>
<evidence type="ECO:0000313" key="3">
    <source>
        <dbReference type="Proteomes" id="UP000255024"/>
    </source>
</evidence>
<dbReference type="RefSeq" id="WP_002991804.1">
    <property type="nucleotide sequence ID" value="NZ_CP068107.1"/>
</dbReference>
<keyword evidence="3" id="KW-1185">Reference proteome</keyword>
<evidence type="ECO:0000313" key="2">
    <source>
        <dbReference type="EMBL" id="STZ27056.1"/>
    </source>
</evidence>
<dbReference type="GeneID" id="93527240"/>
<dbReference type="Proteomes" id="UP000255024">
    <property type="component" value="Unassembled WGS sequence"/>
</dbReference>